<evidence type="ECO:0000313" key="3">
    <source>
        <dbReference type="Proteomes" id="UP000504636"/>
    </source>
</evidence>
<name>A0A6A6Y1K2_9PEZI</name>
<dbReference type="AlphaFoldDB" id="A0A6A6Y1K2"/>
<dbReference type="EMBL" id="MU003723">
    <property type="protein sequence ID" value="KAF2802519.1"/>
    <property type="molecule type" value="Genomic_DNA"/>
</dbReference>
<reference evidence="4" key="3">
    <citation type="submission" date="2025-04" db="UniProtKB">
        <authorList>
            <consortium name="RefSeq"/>
        </authorList>
    </citation>
    <scope>IDENTIFICATION</scope>
    <source>
        <strain evidence="4">CBS 304.34</strain>
    </source>
</reference>
<dbReference type="GeneID" id="54454184"/>
<feature type="compositionally biased region" description="Polar residues" evidence="1">
    <location>
        <begin position="294"/>
        <end position="307"/>
    </location>
</feature>
<evidence type="ECO:0000256" key="1">
    <source>
        <dbReference type="SAM" id="MobiDB-lite"/>
    </source>
</evidence>
<dbReference type="OrthoDB" id="5233016at2759"/>
<gene>
    <name evidence="2 4" type="ORF">BDZ99DRAFT_206205</name>
</gene>
<dbReference type="RefSeq" id="XP_033569483.1">
    <property type="nucleotide sequence ID" value="XM_033713291.1"/>
</dbReference>
<proteinExistence type="predicted"/>
<evidence type="ECO:0000313" key="2">
    <source>
        <dbReference type="EMBL" id="KAF2802519.1"/>
    </source>
</evidence>
<feature type="region of interest" description="Disordered" evidence="1">
    <location>
        <begin position="269"/>
        <end position="307"/>
    </location>
</feature>
<reference evidence="4" key="2">
    <citation type="submission" date="2020-04" db="EMBL/GenBank/DDBJ databases">
        <authorList>
            <consortium name="NCBI Genome Project"/>
        </authorList>
    </citation>
    <scope>NUCLEOTIDE SEQUENCE</scope>
    <source>
        <strain evidence="4">CBS 304.34</strain>
    </source>
</reference>
<reference evidence="2 4" key="1">
    <citation type="journal article" date="2020" name="Stud. Mycol.">
        <title>101 Dothideomycetes genomes: a test case for predicting lifestyles and emergence of pathogens.</title>
        <authorList>
            <person name="Haridas S."/>
            <person name="Albert R."/>
            <person name="Binder M."/>
            <person name="Bloem J."/>
            <person name="Labutti K."/>
            <person name="Salamov A."/>
            <person name="Andreopoulos B."/>
            <person name="Baker S."/>
            <person name="Barry K."/>
            <person name="Bills G."/>
            <person name="Bluhm B."/>
            <person name="Cannon C."/>
            <person name="Castanera R."/>
            <person name="Culley D."/>
            <person name="Daum C."/>
            <person name="Ezra D."/>
            <person name="Gonzalez J."/>
            <person name="Henrissat B."/>
            <person name="Kuo A."/>
            <person name="Liang C."/>
            <person name="Lipzen A."/>
            <person name="Lutzoni F."/>
            <person name="Magnuson J."/>
            <person name="Mondo S."/>
            <person name="Nolan M."/>
            <person name="Ohm R."/>
            <person name="Pangilinan J."/>
            <person name="Park H.-J."/>
            <person name="Ramirez L."/>
            <person name="Alfaro M."/>
            <person name="Sun H."/>
            <person name="Tritt A."/>
            <person name="Yoshinaga Y."/>
            <person name="Zwiers L.-H."/>
            <person name="Turgeon B."/>
            <person name="Goodwin S."/>
            <person name="Spatafora J."/>
            <person name="Crous P."/>
            <person name="Grigoriev I."/>
        </authorList>
    </citation>
    <scope>NUCLEOTIDE SEQUENCE</scope>
    <source>
        <strain evidence="2 4">CBS 304.34</strain>
    </source>
</reference>
<evidence type="ECO:0000313" key="4">
    <source>
        <dbReference type="RefSeq" id="XP_033569483.1"/>
    </source>
</evidence>
<protein>
    <submittedName>
        <fullName evidence="2 4">Uncharacterized protein</fullName>
    </submittedName>
</protein>
<organism evidence="2">
    <name type="scientific">Mytilinidion resinicola</name>
    <dbReference type="NCBI Taxonomy" id="574789"/>
    <lineage>
        <taxon>Eukaryota</taxon>
        <taxon>Fungi</taxon>
        <taxon>Dikarya</taxon>
        <taxon>Ascomycota</taxon>
        <taxon>Pezizomycotina</taxon>
        <taxon>Dothideomycetes</taxon>
        <taxon>Pleosporomycetidae</taxon>
        <taxon>Mytilinidiales</taxon>
        <taxon>Mytilinidiaceae</taxon>
        <taxon>Mytilinidion</taxon>
    </lineage>
</organism>
<sequence length="307" mass="34400">MDAFDEFNALTSNLQPSKKQATDLELELYEDPSLTGTAREELLTALHEHEASKFRITVRQKCLVHGTYTDNSDPATLLGLQFELRKTDAGQHRRFRHFKVALRFETEPLQQPAQDPFVKSFAPAQQGVIYLLPTLVHKTVETNKEASLGVQQDPVPLSLALTAGKTKGEEWDQMRKATISAQAYKTHSRGGGRGGEDVVEWTFTENEKEESLPDTFTVAVVLRRIGDARFKVHFDIEAKIDFWYGLETFWQKVKNKTTFKAVREASKIFDPNEQGDEPTSTVKSRQAELLATGNAASSKGDQAPNAT</sequence>
<accession>A0A6A6Y1K2</accession>
<keyword evidence="3" id="KW-1185">Reference proteome</keyword>
<dbReference type="Proteomes" id="UP000504636">
    <property type="component" value="Unplaced"/>
</dbReference>